<dbReference type="EMBL" id="NBNE01002444">
    <property type="protein sequence ID" value="OWZ10436.1"/>
    <property type="molecule type" value="Genomic_DNA"/>
</dbReference>
<dbReference type="OrthoDB" id="125406at2759"/>
<name>A0A225VYB0_9STRA</name>
<proteinExistence type="predicted"/>
<sequence length="175" mass="19634">MYNYLALGHVRFWIDNATAVTLCNKLMSTNQFSQEINRILGAAEAECGIRVSAEHLSGSSIFLADLGSRAWSDPQLTRWKELTTTWIHYSSPCGKPTMEAGLPSTMIPGRYIAASIRLNMGTVDVVQQPNRTFSMVASARPSLQLIFFAIERWSTNFLEYSSQICRRHSLPNQPC</sequence>
<dbReference type="Proteomes" id="UP000198211">
    <property type="component" value="Unassembled WGS sequence"/>
</dbReference>
<protein>
    <submittedName>
        <fullName evidence="1">Uncharacterized protein</fullName>
    </submittedName>
</protein>
<keyword evidence="2" id="KW-1185">Reference proteome</keyword>
<evidence type="ECO:0000313" key="1">
    <source>
        <dbReference type="EMBL" id="OWZ10436.1"/>
    </source>
</evidence>
<gene>
    <name evidence="1" type="ORF">PHMEG_00016711</name>
</gene>
<reference evidence="2" key="1">
    <citation type="submission" date="2017-03" db="EMBL/GenBank/DDBJ databases">
        <title>Phytopthora megakarya and P. palmivora, two closely related causual agents of cacao black pod achieved similar genome size and gene model numbers by different mechanisms.</title>
        <authorList>
            <person name="Ali S."/>
            <person name="Shao J."/>
            <person name="Larry D.J."/>
            <person name="Kronmiller B."/>
            <person name="Shen D."/>
            <person name="Strem M.D."/>
            <person name="Melnick R.L."/>
            <person name="Guiltinan M.J."/>
            <person name="Tyler B.M."/>
            <person name="Meinhardt L.W."/>
            <person name="Bailey B.A."/>
        </authorList>
    </citation>
    <scope>NUCLEOTIDE SEQUENCE [LARGE SCALE GENOMIC DNA]</scope>
    <source>
        <strain evidence="2">zdho120</strain>
    </source>
</reference>
<evidence type="ECO:0000313" key="2">
    <source>
        <dbReference type="Proteomes" id="UP000198211"/>
    </source>
</evidence>
<accession>A0A225VYB0</accession>
<comment type="caution">
    <text evidence="1">The sequence shown here is derived from an EMBL/GenBank/DDBJ whole genome shotgun (WGS) entry which is preliminary data.</text>
</comment>
<dbReference type="AlphaFoldDB" id="A0A225VYB0"/>
<organism evidence="1 2">
    <name type="scientific">Phytophthora megakarya</name>
    <dbReference type="NCBI Taxonomy" id="4795"/>
    <lineage>
        <taxon>Eukaryota</taxon>
        <taxon>Sar</taxon>
        <taxon>Stramenopiles</taxon>
        <taxon>Oomycota</taxon>
        <taxon>Peronosporomycetes</taxon>
        <taxon>Peronosporales</taxon>
        <taxon>Peronosporaceae</taxon>
        <taxon>Phytophthora</taxon>
    </lineage>
</organism>